<comment type="similarity">
    <text evidence="14">Belongs to the MurCDEF family.</text>
</comment>
<reference evidence="18" key="1">
    <citation type="submission" date="2021-01" db="EMBL/GenBank/DDBJ databases">
        <title>Lacisediminihabitans sp. nov. strain G11-30, isolated from Antarctic Soil.</title>
        <authorList>
            <person name="Li J."/>
        </authorList>
    </citation>
    <scope>NUCLEOTIDE SEQUENCE</scope>
    <source>
        <strain evidence="18">G11-30</strain>
    </source>
</reference>
<feature type="domain" description="Mur ligase C-terminal" evidence="16">
    <location>
        <begin position="317"/>
        <end position="446"/>
    </location>
</feature>
<comment type="caution">
    <text evidence="18">The sequence shown here is derived from an EMBL/GenBank/DDBJ whole genome shotgun (WGS) entry which is preliminary data.</text>
</comment>
<evidence type="ECO:0000256" key="3">
    <source>
        <dbReference type="ARBA" id="ARBA00012211"/>
    </source>
</evidence>
<keyword evidence="7 14" id="KW-0547">Nucleotide-binding</keyword>
<evidence type="ECO:0000256" key="1">
    <source>
        <dbReference type="ARBA" id="ARBA00004496"/>
    </source>
</evidence>
<keyword evidence="6 14" id="KW-0132">Cell division</keyword>
<dbReference type="SUPFAM" id="SSF53244">
    <property type="entry name" value="MurD-like peptide ligases, peptide-binding domain"/>
    <property type="match status" value="1"/>
</dbReference>
<dbReference type="GO" id="GO:0008763">
    <property type="term" value="F:UDP-N-acetylmuramate-L-alanine ligase activity"/>
    <property type="evidence" value="ECO:0007669"/>
    <property type="project" value="UniProtKB-UniRule"/>
</dbReference>
<dbReference type="Pfam" id="PF02875">
    <property type="entry name" value="Mur_ligase_C"/>
    <property type="match status" value="1"/>
</dbReference>
<evidence type="ECO:0000256" key="4">
    <source>
        <dbReference type="ARBA" id="ARBA00022490"/>
    </source>
</evidence>
<keyword evidence="5 14" id="KW-0436">Ligase</keyword>
<evidence type="ECO:0000256" key="5">
    <source>
        <dbReference type="ARBA" id="ARBA00022598"/>
    </source>
</evidence>
<evidence type="ECO:0000256" key="12">
    <source>
        <dbReference type="ARBA" id="ARBA00023316"/>
    </source>
</evidence>
<dbReference type="PANTHER" id="PTHR43445">
    <property type="entry name" value="UDP-N-ACETYLMURAMATE--L-ALANINE LIGASE-RELATED"/>
    <property type="match status" value="1"/>
</dbReference>
<dbReference type="Pfam" id="PF01225">
    <property type="entry name" value="Mur_ligase"/>
    <property type="match status" value="1"/>
</dbReference>
<dbReference type="InterPro" id="IPR036565">
    <property type="entry name" value="Mur-like_cat_sf"/>
</dbReference>
<dbReference type="GO" id="GO:0008360">
    <property type="term" value="P:regulation of cell shape"/>
    <property type="evidence" value="ECO:0007669"/>
    <property type="project" value="UniProtKB-KW"/>
</dbReference>
<dbReference type="InterPro" id="IPR000713">
    <property type="entry name" value="Mur_ligase_N"/>
</dbReference>
<evidence type="ECO:0000256" key="9">
    <source>
        <dbReference type="ARBA" id="ARBA00022960"/>
    </source>
</evidence>
<dbReference type="GO" id="GO:0051301">
    <property type="term" value="P:cell division"/>
    <property type="evidence" value="ECO:0007669"/>
    <property type="project" value="UniProtKB-KW"/>
</dbReference>
<evidence type="ECO:0000256" key="2">
    <source>
        <dbReference type="ARBA" id="ARBA00004752"/>
    </source>
</evidence>
<dbReference type="InterPro" id="IPR010916">
    <property type="entry name" value="TonB_box_CS"/>
</dbReference>
<keyword evidence="19" id="KW-1185">Reference proteome</keyword>
<dbReference type="NCBIfam" id="TIGR01082">
    <property type="entry name" value="murC"/>
    <property type="match status" value="1"/>
</dbReference>
<protein>
    <recommendedName>
        <fullName evidence="3 14">UDP-N-acetylmuramate--L-alanine ligase</fullName>
        <ecNumber evidence="3 14">6.3.2.8</ecNumber>
    </recommendedName>
    <alternativeName>
        <fullName evidence="14">UDP-N-acetylmuramoyl-L-alanine synthetase</fullName>
    </alternativeName>
</protein>
<dbReference type="Proteomes" id="UP000636458">
    <property type="component" value="Unassembled WGS sequence"/>
</dbReference>
<dbReference type="InterPro" id="IPR050061">
    <property type="entry name" value="MurCDEF_pg_biosynth"/>
</dbReference>
<keyword evidence="4 14" id="KW-0963">Cytoplasm</keyword>
<dbReference type="InterPro" id="IPR005758">
    <property type="entry name" value="UDP-N-AcMur_Ala_ligase_MurC"/>
</dbReference>
<comment type="function">
    <text evidence="14">Cell wall formation.</text>
</comment>
<evidence type="ECO:0000259" key="17">
    <source>
        <dbReference type="Pfam" id="PF08245"/>
    </source>
</evidence>
<dbReference type="InterPro" id="IPR004101">
    <property type="entry name" value="Mur_ligase_C"/>
</dbReference>
<dbReference type="GO" id="GO:0071555">
    <property type="term" value="P:cell wall organization"/>
    <property type="evidence" value="ECO:0007669"/>
    <property type="project" value="UniProtKB-KW"/>
</dbReference>
<evidence type="ECO:0000256" key="8">
    <source>
        <dbReference type="ARBA" id="ARBA00022840"/>
    </source>
</evidence>
<organism evidence="18 19">
    <name type="scientific">Lacisediminihabitans changchengi</name>
    <dbReference type="NCBI Taxonomy" id="2787634"/>
    <lineage>
        <taxon>Bacteria</taxon>
        <taxon>Bacillati</taxon>
        <taxon>Actinomycetota</taxon>
        <taxon>Actinomycetes</taxon>
        <taxon>Micrococcales</taxon>
        <taxon>Microbacteriaceae</taxon>
        <taxon>Lacisediminihabitans</taxon>
    </lineage>
</organism>
<comment type="subcellular location">
    <subcellularLocation>
        <location evidence="1 14">Cytoplasm</location>
    </subcellularLocation>
</comment>
<dbReference type="PROSITE" id="PS00430">
    <property type="entry name" value="TONB_DEPENDENT_REC_1"/>
    <property type="match status" value="1"/>
</dbReference>
<dbReference type="Gene3D" id="3.90.190.20">
    <property type="entry name" value="Mur ligase, C-terminal domain"/>
    <property type="match status" value="1"/>
</dbReference>
<proteinExistence type="inferred from homology"/>
<dbReference type="Gene3D" id="3.40.50.720">
    <property type="entry name" value="NAD(P)-binding Rossmann-like Domain"/>
    <property type="match status" value="1"/>
</dbReference>
<evidence type="ECO:0000259" key="15">
    <source>
        <dbReference type="Pfam" id="PF01225"/>
    </source>
</evidence>
<dbReference type="EMBL" id="JAEPES010000003">
    <property type="protein sequence ID" value="MBK4347758.1"/>
    <property type="molecule type" value="Genomic_DNA"/>
</dbReference>
<evidence type="ECO:0000256" key="7">
    <source>
        <dbReference type="ARBA" id="ARBA00022741"/>
    </source>
</evidence>
<dbReference type="GO" id="GO:0009252">
    <property type="term" value="P:peptidoglycan biosynthetic process"/>
    <property type="evidence" value="ECO:0007669"/>
    <property type="project" value="UniProtKB-UniRule"/>
</dbReference>
<dbReference type="GO" id="GO:0005524">
    <property type="term" value="F:ATP binding"/>
    <property type="evidence" value="ECO:0007669"/>
    <property type="project" value="UniProtKB-UniRule"/>
</dbReference>
<evidence type="ECO:0000256" key="6">
    <source>
        <dbReference type="ARBA" id="ARBA00022618"/>
    </source>
</evidence>
<evidence type="ECO:0000313" key="19">
    <source>
        <dbReference type="Proteomes" id="UP000636458"/>
    </source>
</evidence>
<dbReference type="PANTHER" id="PTHR43445:SF3">
    <property type="entry name" value="UDP-N-ACETYLMURAMATE--L-ALANINE LIGASE"/>
    <property type="match status" value="1"/>
</dbReference>
<keyword evidence="12 14" id="KW-0961">Cell wall biogenesis/degradation</keyword>
<gene>
    <name evidence="14 18" type="primary">murC</name>
    <name evidence="18" type="ORF">IV501_08945</name>
</gene>
<sequence>MIKSDFSQPVPESLGTVHFVGIGGAGMSGIAQMFVAAGLTVTGSDMRATDTVEALRARGVAIAIGHAAENIGAADTLVVTGAIAEDNPEFLAARERGIPIIHRAQALAWLTREHRLVAVAGAHGKTTSTAMIVTALLALGADPSFVNGGVIRSLGVSAAPGAGDVFVVEADESDGSFLLYDTAISLITNVDPDHLDHFGSEEAFEDAFVTFAARASERVVISSDDERAVAVTGRLVDREITTFGQDQAADVRLHSVESGTTVSFALRYRGEDYRTTLRVAGLHNAINAAGAFGVLVGLGFEPQSALDAIALFDGAERRFEFRGQVGGVSVYDDFAHHPTELRAALSGARGVVGAGRLIPIFQPHLYTRTRDMAAEFATVLESLADLTIIVPIYGARQDPIFGVTGELIAERFSDPSRVRVIDDWEAAADYAASIARPGDFVIPMGGGDIYRIIPELLASLEEHQRDQSGLTS</sequence>
<evidence type="ECO:0000313" key="18">
    <source>
        <dbReference type="EMBL" id="MBK4347758.1"/>
    </source>
</evidence>
<evidence type="ECO:0000256" key="14">
    <source>
        <dbReference type="HAMAP-Rule" id="MF_00046"/>
    </source>
</evidence>
<dbReference type="HAMAP" id="MF_00046">
    <property type="entry name" value="MurC"/>
    <property type="match status" value="1"/>
</dbReference>
<dbReference type="Pfam" id="PF08245">
    <property type="entry name" value="Mur_ligase_M"/>
    <property type="match status" value="1"/>
</dbReference>
<dbReference type="Gene3D" id="3.40.1190.10">
    <property type="entry name" value="Mur-like, catalytic domain"/>
    <property type="match status" value="1"/>
</dbReference>
<dbReference type="SUPFAM" id="SSF51984">
    <property type="entry name" value="MurCD N-terminal domain"/>
    <property type="match status" value="1"/>
</dbReference>
<dbReference type="InterPro" id="IPR036615">
    <property type="entry name" value="Mur_ligase_C_dom_sf"/>
</dbReference>
<keyword evidence="8 14" id="KW-0067">ATP-binding</keyword>
<dbReference type="AlphaFoldDB" id="A0A934SLI3"/>
<evidence type="ECO:0000259" key="16">
    <source>
        <dbReference type="Pfam" id="PF02875"/>
    </source>
</evidence>
<comment type="catalytic activity">
    <reaction evidence="13 14">
        <text>UDP-N-acetyl-alpha-D-muramate + L-alanine + ATP = UDP-N-acetyl-alpha-D-muramoyl-L-alanine + ADP + phosphate + H(+)</text>
        <dbReference type="Rhea" id="RHEA:23372"/>
        <dbReference type="ChEBI" id="CHEBI:15378"/>
        <dbReference type="ChEBI" id="CHEBI:30616"/>
        <dbReference type="ChEBI" id="CHEBI:43474"/>
        <dbReference type="ChEBI" id="CHEBI:57972"/>
        <dbReference type="ChEBI" id="CHEBI:70757"/>
        <dbReference type="ChEBI" id="CHEBI:83898"/>
        <dbReference type="ChEBI" id="CHEBI:456216"/>
        <dbReference type="EC" id="6.3.2.8"/>
    </reaction>
</comment>
<dbReference type="EC" id="6.3.2.8" evidence="3 14"/>
<evidence type="ECO:0000256" key="10">
    <source>
        <dbReference type="ARBA" id="ARBA00022984"/>
    </source>
</evidence>
<feature type="domain" description="Mur ligase N-terminal catalytic" evidence="15">
    <location>
        <begin position="16"/>
        <end position="114"/>
    </location>
</feature>
<feature type="binding site" evidence="14">
    <location>
        <begin position="121"/>
        <end position="127"/>
    </location>
    <ligand>
        <name>ATP</name>
        <dbReference type="ChEBI" id="CHEBI:30616"/>
    </ligand>
</feature>
<dbReference type="RefSeq" id="WP_200556389.1">
    <property type="nucleotide sequence ID" value="NZ_JAEPES010000003.1"/>
</dbReference>
<accession>A0A934SLI3</accession>
<keyword evidence="9 14" id="KW-0133">Cell shape</keyword>
<dbReference type="SUPFAM" id="SSF53623">
    <property type="entry name" value="MurD-like peptide ligases, catalytic domain"/>
    <property type="match status" value="1"/>
</dbReference>
<evidence type="ECO:0000256" key="13">
    <source>
        <dbReference type="ARBA" id="ARBA00047833"/>
    </source>
</evidence>
<dbReference type="InterPro" id="IPR013221">
    <property type="entry name" value="Mur_ligase_cen"/>
</dbReference>
<feature type="domain" description="Mur ligase central" evidence="17">
    <location>
        <begin position="119"/>
        <end position="294"/>
    </location>
</feature>
<keyword evidence="10 14" id="KW-0573">Peptidoglycan synthesis</keyword>
<name>A0A934SLI3_9MICO</name>
<dbReference type="GO" id="GO:0005737">
    <property type="term" value="C:cytoplasm"/>
    <property type="evidence" value="ECO:0007669"/>
    <property type="project" value="UniProtKB-SubCell"/>
</dbReference>
<comment type="pathway">
    <text evidence="2 14">Cell wall biogenesis; peptidoglycan biosynthesis.</text>
</comment>
<evidence type="ECO:0000256" key="11">
    <source>
        <dbReference type="ARBA" id="ARBA00023306"/>
    </source>
</evidence>
<keyword evidence="11 14" id="KW-0131">Cell cycle</keyword>